<protein>
    <submittedName>
        <fullName evidence="1">Uncharacterized protein</fullName>
    </submittedName>
</protein>
<comment type="caution">
    <text evidence="1">The sequence shown here is derived from an EMBL/GenBank/DDBJ whole genome shotgun (WGS) entry which is preliminary data.</text>
</comment>
<evidence type="ECO:0000313" key="1">
    <source>
        <dbReference type="EMBL" id="KAJ8680566.1"/>
    </source>
</evidence>
<accession>A0ACC2PC40</accession>
<sequence length="220" mass="24291">MGRCQSTPGLVESRGRVPLEEMMLSPMDSRGTRSLGGQSVFSPSPSPLGSRGPRCQQTKTTIQQSITPAHGIHHHHHHQHHHQRRHSQQQQTIQQTRGADSPVSATSSAHSSEDPIARTAHTQPSTGRHSTHSGTTCNSLTHLVSEGTTPILGHEPLLAEIKRLRDRLVCLESENASMSLKLNQKQWEVEHRLAEIEMQICGASDTSSVEDNERNRESII</sequence>
<dbReference type="EMBL" id="CM056742">
    <property type="protein sequence ID" value="KAJ8680566.1"/>
    <property type="molecule type" value="Genomic_DNA"/>
</dbReference>
<gene>
    <name evidence="1" type="ORF">QAD02_016353</name>
</gene>
<proteinExistence type="predicted"/>
<organism evidence="1 2">
    <name type="scientific">Eretmocerus hayati</name>
    <dbReference type="NCBI Taxonomy" id="131215"/>
    <lineage>
        <taxon>Eukaryota</taxon>
        <taxon>Metazoa</taxon>
        <taxon>Ecdysozoa</taxon>
        <taxon>Arthropoda</taxon>
        <taxon>Hexapoda</taxon>
        <taxon>Insecta</taxon>
        <taxon>Pterygota</taxon>
        <taxon>Neoptera</taxon>
        <taxon>Endopterygota</taxon>
        <taxon>Hymenoptera</taxon>
        <taxon>Apocrita</taxon>
        <taxon>Proctotrupomorpha</taxon>
        <taxon>Chalcidoidea</taxon>
        <taxon>Aphelinidae</taxon>
        <taxon>Aphelininae</taxon>
        <taxon>Eretmocerus</taxon>
    </lineage>
</organism>
<dbReference type="Proteomes" id="UP001239111">
    <property type="component" value="Chromosome 2"/>
</dbReference>
<keyword evidence="2" id="KW-1185">Reference proteome</keyword>
<evidence type="ECO:0000313" key="2">
    <source>
        <dbReference type="Proteomes" id="UP001239111"/>
    </source>
</evidence>
<reference evidence="1" key="1">
    <citation type="submission" date="2023-04" db="EMBL/GenBank/DDBJ databases">
        <title>A chromosome-level genome assembly of the parasitoid wasp Eretmocerus hayati.</title>
        <authorList>
            <person name="Zhong Y."/>
            <person name="Liu S."/>
            <person name="Liu Y."/>
        </authorList>
    </citation>
    <scope>NUCLEOTIDE SEQUENCE</scope>
    <source>
        <strain evidence="1">ZJU_SS_LIU_2023</strain>
    </source>
</reference>
<name>A0ACC2PC40_9HYME</name>